<keyword evidence="2" id="KW-1185">Reference proteome</keyword>
<proteinExistence type="predicted"/>
<dbReference type="RefSeq" id="WP_015496752.1">
    <property type="nucleotide sequence ID" value="NC_020908.1"/>
</dbReference>
<evidence type="ECO:0000313" key="2">
    <source>
        <dbReference type="Proteomes" id="UP000004688"/>
    </source>
</evidence>
<dbReference type="KEGG" id="oar:OA238_c38180"/>
<evidence type="ECO:0000313" key="1">
    <source>
        <dbReference type="EMBL" id="AGI73765.1"/>
    </source>
</evidence>
<dbReference type="HOGENOM" id="CLU_1160338_0_0_5"/>
<gene>
    <name evidence="1" type="ORF">OA238_c38180</name>
</gene>
<accession>M9RV81</accession>
<name>M9RV81_9RHOB</name>
<dbReference type="eggNOG" id="ENOG5032XK2">
    <property type="taxonomic scope" value="Bacteria"/>
</dbReference>
<dbReference type="Proteomes" id="UP000004688">
    <property type="component" value="Chromosome"/>
</dbReference>
<dbReference type="OrthoDB" id="7874762at2"/>
<organism evidence="1 2">
    <name type="scientific">Octadecabacter arcticus 238</name>
    <dbReference type="NCBI Taxonomy" id="391616"/>
    <lineage>
        <taxon>Bacteria</taxon>
        <taxon>Pseudomonadati</taxon>
        <taxon>Pseudomonadota</taxon>
        <taxon>Alphaproteobacteria</taxon>
        <taxon>Rhodobacterales</taxon>
        <taxon>Roseobacteraceae</taxon>
        <taxon>Octadecabacter</taxon>
    </lineage>
</organism>
<sequence length="253" mass="28821">MNALNIEMRAMAPKTNPINDLWNRGMHLSRAPYAYAPKSEKEEHKRLHSVSASELIAKAAEETAASGLTSWEVVNAMMGASNPILSARMELDNRMRAFVLHHLEHGNLFAYGFEPPRRLDSQSLEIPSAYWKGHIKWNKACLSAQGLEFIEIRILSKQLRDKLIAVQSTHTELDKRPVGRPSMKLHIQEAFSALEKSGKIDINEPAKPHFRLVREHMRNAHPDLYPKAHKLGDEGIRSHFAPLFNELRKTNKQ</sequence>
<protein>
    <submittedName>
        <fullName evidence="1">Uncharacterized protein</fullName>
    </submittedName>
</protein>
<dbReference type="EMBL" id="CP003742">
    <property type="protein sequence ID" value="AGI73765.1"/>
    <property type="molecule type" value="Genomic_DNA"/>
</dbReference>
<dbReference type="AlphaFoldDB" id="M9RV81"/>
<reference evidence="1 2" key="1">
    <citation type="journal article" date="2013" name="PLoS ONE">
        <title>Poles Apart: Arctic and Antarctic Octadecabacter strains Share High Genome Plasticity and a New Type of Xanthorhodopsin.</title>
        <authorList>
            <person name="Vollmers J."/>
            <person name="Voget S."/>
            <person name="Dietrich S."/>
            <person name="Gollnow K."/>
            <person name="Smits M."/>
            <person name="Meyer K."/>
            <person name="Brinkhoff T."/>
            <person name="Simon M."/>
            <person name="Daniel R."/>
        </authorList>
    </citation>
    <scope>NUCLEOTIDE SEQUENCE [LARGE SCALE GENOMIC DNA]</scope>
    <source>
        <strain evidence="1 2">238</strain>
    </source>
</reference>